<evidence type="ECO:0000313" key="2">
    <source>
        <dbReference type="EMBL" id="KAJ4377318.1"/>
    </source>
</evidence>
<reference evidence="2" key="1">
    <citation type="submission" date="2022-10" db="EMBL/GenBank/DDBJ databases">
        <title>Tapping the CABI collections for fungal endophytes: first genome assemblies for Collariella, Neodidymelliopsis, Ascochyta clinopodiicola, Didymella pomorum, Didymosphaeria variabile, Neocosmospora piperis and Neocucurbitaria cava.</title>
        <authorList>
            <person name="Hill R."/>
        </authorList>
    </citation>
    <scope>NUCLEOTIDE SEQUENCE</scope>
    <source>
        <strain evidence="2">IMI 356814</strain>
    </source>
</reference>
<sequence length="588" mass="68555">MTSPIRRKLHEERSREKLRDVQNSNSSSLRRWYQHPFVVFAIPLITLLCFPRIYNVLVTPSSASNPYDETKFQEISTLLDDVYTTLANLTFIPHTSIKRGPHQINGTAIPCKRDPAVLRLMEMLPYVDSFEIEEPDWLFGGHFMDYRRYDHLQEGCDPLRASSYWDYMTPHTLALTNWGTGGWNNDNTWVLLYDAERYAMRVYDGQLWIIRSRHSESGDERNGMNIFIEAPNSVWARIDDQKPEWFDPPTLLRRMIGAYQTTAWSPWEVSNREDGWGVDSSTIKDLSRKNGWPDNFDSDQFNVDLIRFRARYKLPQHGYASDAYKCITDLQGAVGTPDSHSPSDIPSGFIFHTKARLTRLEQQLSGATDEDEQWLLKWGVQRTKWDLERGEADLKEAKEVFQRLCPTDVCYEDKDSILWEFRALEKEFEKSKFDLEAASKCRTHVETLPEWAPRDPDRIQNCVAQVELKKHWLFLAYSQSKAEAVEYCAKTNSTLLPSDTLEGRVTAAIQKLKREYGYAEDRVSNMVIWEQNLPTHATKAIEDFRIWESAVSNERGYIREKIGWLTEQLAKDGDRRKLWECLDDPKCI</sequence>
<gene>
    <name evidence="2" type="ORF">N0V83_000143</name>
</gene>
<protein>
    <submittedName>
        <fullName evidence="2">Uncharacterized protein</fullName>
    </submittedName>
</protein>
<keyword evidence="3" id="KW-1185">Reference proteome</keyword>
<organism evidence="2 3">
    <name type="scientific">Neocucurbitaria cava</name>
    <dbReference type="NCBI Taxonomy" id="798079"/>
    <lineage>
        <taxon>Eukaryota</taxon>
        <taxon>Fungi</taxon>
        <taxon>Dikarya</taxon>
        <taxon>Ascomycota</taxon>
        <taxon>Pezizomycotina</taxon>
        <taxon>Dothideomycetes</taxon>
        <taxon>Pleosporomycetidae</taxon>
        <taxon>Pleosporales</taxon>
        <taxon>Pleosporineae</taxon>
        <taxon>Cucurbitariaceae</taxon>
        <taxon>Neocucurbitaria</taxon>
    </lineage>
</organism>
<dbReference type="Proteomes" id="UP001140560">
    <property type="component" value="Unassembled WGS sequence"/>
</dbReference>
<dbReference type="EMBL" id="JAPEUY010000001">
    <property type="protein sequence ID" value="KAJ4377318.1"/>
    <property type="molecule type" value="Genomic_DNA"/>
</dbReference>
<evidence type="ECO:0000256" key="1">
    <source>
        <dbReference type="SAM" id="MobiDB-lite"/>
    </source>
</evidence>
<comment type="caution">
    <text evidence="2">The sequence shown here is derived from an EMBL/GenBank/DDBJ whole genome shotgun (WGS) entry which is preliminary data.</text>
</comment>
<proteinExistence type="predicted"/>
<evidence type="ECO:0000313" key="3">
    <source>
        <dbReference type="Proteomes" id="UP001140560"/>
    </source>
</evidence>
<dbReference type="AlphaFoldDB" id="A0A9W9CRQ5"/>
<accession>A0A9W9CRQ5</accession>
<dbReference type="OrthoDB" id="5327951at2759"/>
<feature type="region of interest" description="Disordered" evidence="1">
    <location>
        <begin position="1"/>
        <end position="21"/>
    </location>
</feature>
<feature type="compositionally biased region" description="Basic and acidic residues" evidence="1">
    <location>
        <begin position="9"/>
        <end position="20"/>
    </location>
</feature>
<name>A0A9W9CRQ5_9PLEO</name>